<keyword evidence="9 13" id="KW-0408">Iron</keyword>
<evidence type="ECO:0000313" key="16">
    <source>
        <dbReference type="Proteomes" id="UP001172102"/>
    </source>
</evidence>
<feature type="domain" description="Cytochrome b5 heme-binding" evidence="14">
    <location>
        <begin position="1"/>
        <end position="55"/>
    </location>
</feature>
<evidence type="ECO:0000256" key="8">
    <source>
        <dbReference type="ARBA" id="ARBA00022982"/>
    </source>
</evidence>
<keyword evidence="7" id="KW-0492">Microsome</keyword>
<evidence type="ECO:0000256" key="11">
    <source>
        <dbReference type="ARBA" id="ARBA00037877"/>
    </source>
</evidence>
<dbReference type="Gene3D" id="3.10.120.10">
    <property type="entry name" value="Cytochrome b5-like heme/steroid binding domain"/>
    <property type="match status" value="1"/>
</dbReference>
<dbReference type="Proteomes" id="UP001172102">
    <property type="component" value="Unassembled WGS sequence"/>
</dbReference>
<dbReference type="InterPro" id="IPR018506">
    <property type="entry name" value="Cyt_B5_heme-BS"/>
</dbReference>
<evidence type="ECO:0000256" key="1">
    <source>
        <dbReference type="ARBA" id="ARBA00004131"/>
    </source>
</evidence>
<sequence length="58" mass="6504">RHKVYDISKYLKDHPGGDVVLKDVAGTDATKLFDEVGHSEEANEELKQFFIGDLAEEV</sequence>
<evidence type="ECO:0000259" key="14">
    <source>
        <dbReference type="PROSITE" id="PS50255"/>
    </source>
</evidence>
<dbReference type="PROSITE" id="PS50255">
    <property type="entry name" value="CYTOCHROME_B5_2"/>
    <property type="match status" value="1"/>
</dbReference>
<keyword evidence="8" id="KW-0249">Electron transport</keyword>
<comment type="caution">
    <text evidence="15">The sequence shown here is derived from an EMBL/GenBank/DDBJ whole genome shotgun (WGS) entry which is preliminary data.</text>
</comment>
<evidence type="ECO:0000256" key="7">
    <source>
        <dbReference type="ARBA" id="ARBA00022848"/>
    </source>
</evidence>
<dbReference type="PANTHER" id="PTHR19359:SF150">
    <property type="entry name" value="CYTOCHROME B5"/>
    <property type="match status" value="1"/>
</dbReference>
<evidence type="ECO:0000256" key="5">
    <source>
        <dbReference type="ARBA" id="ARBA00022723"/>
    </source>
</evidence>
<feature type="non-terminal residue" evidence="15">
    <location>
        <position position="58"/>
    </location>
</feature>
<evidence type="ECO:0000256" key="12">
    <source>
        <dbReference type="ARBA" id="ARBA00038168"/>
    </source>
</evidence>
<protein>
    <submittedName>
        <fullName evidence="15">Cytochrome b5-like heme/steroid binding domain-containing protein</fullName>
    </submittedName>
</protein>
<gene>
    <name evidence="15" type="ORF">B0H67DRAFT_442559</name>
</gene>
<dbReference type="EMBL" id="JAUKUA010000003">
    <property type="protein sequence ID" value="KAK0721174.1"/>
    <property type="molecule type" value="Genomic_DNA"/>
</dbReference>
<keyword evidence="5 13" id="KW-0479">Metal-binding</keyword>
<dbReference type="GO" id="GO:0005789">
    <property type="term" value="C:endoplasmic reticulum membrane"/>
    <property type="evidence" value="ECO:0007669"/>
    <property type="project" value="UniProtKB-SubCell"/>
</dbReference>
<dbReference type="PRINTS" id="PR00363">
    <property type="entry name" value="CYTOCHROMEB5"/>
</dbReference>
<dbReference type="PROSITE" id="PS00191">
    <property type="entry name" value="CYTOCHROME_B5_1"/>
    <property type="match status" value="1"/>
</dbReference>
<dbReference type="SUPFAM" id="SSF55856">
    <property type="entry name" value="Cytochrome b5-like heme/steroid binding domain"/>
    <property type="match status" value="1"/>
</dbReference>
<dbReference type="InterPro" id="IPR050668">
    <property type="entry name" value="Cytochrome_b5"/>
</dbReference>
<comment type="subcellular location">
    <subcellularLocation>
        <location evidence="1">Endoplasmic reticulum membrane</location>
        <topology evidence="1">Single-pass membrane protein</topology>
        <orientation evidence="1">Cytoplasmic side</orientation>
    </subcellularLocation>
    <subcellularLocation>
        <location evidence="11">Microsome membrane</location>
        <topology evidence="11">Single-pass membrane protein</topology>
        <orientation evidence="11">Cytoplasmic side</orientation>
    </subcellularLocation>
</comment>
<evidence type="ECO:0000256" key="2">
    <source>
        <dbReference type="ARBA" id="ARBA00022448"/>
    </source>
</evidence>
<accession>A0AA40DYI7</accession>
<evidence type="ECO:0000256" key="10">
    <source>
        <dbReference type="ARBA" id="ARBA00023136"/>
    </source>
</evidence>
<keyword evidence="6" id="KW-0256">Endoplasmic reticulum</keyword>
<evidence type="ECO:0000256" key="3">
    <source>
        <dbReference type="ARBA" id="ARBA00022617"/>
    </source>
</evidence>
<reference evidence="15" key="1">
    <citation type="submission" date="2023-06" db="EMBL/GenBank/DDBJ databases">
        <title>Genome-scale phylogeny and comparative genomics of the fungal order Sordariales.</title>
        <authorList>
            <consortium name="Lawrence Berkeley National Laboratory"/>
            <person name="Hensen N."/>
            <person name="Bonometti L."/>
            <person name="Westerberg I."/>
            <person name="Brannstrom I.O."/>
            <person name="Guillou S."/>
            <person name="Cros-Aarteil S."/>
            <person name="Calhoun S."/>
            <person name="Haridas S."/>
            <person name="Kuo A."/>
            <person name="Mondo S."/>
            <person name="Pangilinan J."/>
            <person name="Riley R."/>
            <person name="Labutti K."/>
            <person name="Andreopoulos B."/>
            <person name="Lipzen A."/>
            <person name="Chen C."/>
            <person name="Yanf M."/>
            <person name="Daum C."/>
            <person name="Ng V."/>
            <person name="Clum A."/>
            <person name="Steindorff A."/>
            <person name="Ohm R."/>
            <person name="Martin F."/>
            <person name="Silar P."/>
            <person name="Natvig D."/>
            <person name="Lalanne C."/>
            <person name="Gautier V."/>
            <person name="Ament-Velasquez S.L."/>
            <person name="Kruys A."/>
            <person name="Hutchinson M.I."/>
            <person name="Powell A.J."/>
            <person name="Barry K."/>
            <person name="Miller A.N."/>
            <person name="Grigoriev I.V."/>
            <person name="Debuchy R."/>
            <person name="Gladieux P."/>
            <person name="Thoren M.H."/>
            <person name="Johannesson H."/>
        </authorList>
    </citation>
    <scope>NUCLEOTIDE SEQUENCE</scope>
    <source>
        <strain evidence="15">SMH4607-1</strain>
    </source>
</reference>
<proteinExistence type="inferred from homology"/>
<dbReference type="InterPro" id="IPR036400">
    <property type="entry name" value="Cyt_B5-like_heme/steroid_sf"/>
</dbReference>
<dbReference type="AlphaFoldDB" id="A0AA40DYI7"/>
<keyword evidence="16" id="KW-1185">Reference proteome</keyword>
<dbReference type="Pfam" id="PF00173">
    <property type="entry name" value="Cyt-b5"/>
    <property type="match status" value="1"/>
</dbReference>
<evidence type="ECO:0000256" key="13">
    <source>
        <dbReference type="RuleBase" id="RU362121"/>
    </source>
</evidence>
<evidence type="ECO:0000313" key="15">
    <source>
        <dbReference type="EMBL" id="KAK0721174.1"/>
    </source>
</evidence>
<evidence type="ECO:0000256" key="9">
    <source>
        <dbReference type="ARBA" id="ARBA00023004"/>
    </source>
</evidence>
<organism evidence="15 16">
    <name type="scientific">Lasiosphaeris hirsuta</name>
    <dbReference type="NCBI Taxonomy" id="260670"/>
    <lineage>
        <taxon>Eukaryota</taxon>
        <taxon>Fungi</taxon>
        <taxon>Dikarya</taxon>
        <taxon>Ascomycota</taxon>
        <taxon>Pezizomycotina</taxon>
        <taxon>Sordariomycetes</taxon>
        <taxon>Sordariomycetidae</taxon>
        <taxon>Sordariales</taxon>
        <taxon>Lasiosphaeriaceae</taxon>
        <taxon>Lasiosphaeris</taxon>
    </lineage>
</organism>
<dbReference type="SMART" id="SM01117">
    <property type="entry name" value="Cyt-b5"/>
    <property type="match status" value="1"/>
</dbReference>
<evidence type="ECO:0000256" key="4">
    <source>
        <dbReference type="ARBA" id="ARBA00022692"/>
    </source>
</evidence>
<keyword evidence="10" id="KW-0472">Membrane</keyword>
<evidence type="ECO:0000256" key="6">
    <source>
        <dbReference type="ARBA" id="ARBA00022824"/>
    </source>
</evidence>
<comment type="similarity">
    <text evidence="12 13">Belongs to the cytochrome b5 family.</text>
</comment>
<feature type="non-terminal residue" evidence="15">
    <location>
        <position position="1"/>
    </location>
</feature>
<dbReference type="GO" id="GO:0020037">
    <property type="term" value="F:heme binding"/>
    <property type="evidence" value="ECO:0007669"/>
    <property type="project" value="UniProtKB-UniRule"/>
</dbReference>
<keyword evidence="4" id="KW-0812">Transmembrane</keyword>
<keyword evidence="3 13" id="KW-0349">Heme</keyword>
<dbReference type="InterPro" id="IPR001199">
    <property type="entry name" value="Cyt_B5-like_heme/steroid-bd"/>
</dbReference>
<keyword evidence="2" id="KW-0813">Transport</keyword>
<dbReference type="GO" id="GO:0046872">
    <property type="term" value="F:metal ion binding"/>
    <property type="evidence" value="ECO:0007669"/>
    <property type="project" value="UniProtKB-UniRule"/>
</dbReference>
<dbReference type="PANTHER" id="PTHR19359">
    <property type="entry name" value="CYTOCHROME B5"/>
    <property type="match status" value="1"/>
</dbReference>
<name>A0AA40DYI7_9PEZI</name>